<dbReference type="NCBIfam" id="TIGR01662">
    <property type="entry name" value="HAD-SF-IIIA"/>
    <property type="match status" value="1"/>
</dbReference>
<dbReference type="RefSeq" id="WP_216418446.1">
    <property type="nucleotide sequence ID" value="NZ_JAHLQK010000005.1"/>
</dbReference>
<protein>
    <submittedName>
        <fullName evidence="1">YqeG family HAD IIIA-type phosphatase</fullName>
    </submittedName>
</protein>
<dbReference type="Pfam" id="PF13242">
    <property type="entry name" value="Hydrolase_like"/>
    <property type="match status" value="1"/>
</dbReference>
<comment type="caution">
    <text evidence="1">The sequence shown here is derived from an EMBL/GenBank/DDBJ whole genome shotgun (WGS) entry which is preliminary data.</text>
</comment>
<accession>A0ABS6G871</accession>
<dbReference type="EMBL" id="JAHLQK010000005">
    <property type="protein sequence ID" value="MBU5677596.1"/>
    <property type="molecule type" value="Genomic_DNA"/>
</dbReference>
<evidence type="ECO:0000313" key="1">
    <source>
        <dbReference type="EMBL" id="MBU5677596.1"/>
    </source>
</evidence>
<dbReference type="NCBIfam" id="TIGR01668">
    <property type="entry name" value="YqeG_hyp_ppase"/>
    <property type="match status" value="1"/>
</dbReference>
<organism evidence="1 2">
    <name type="scientific">Alkaliphilus flagellatus</name>
    <dbReference type="NCBI Taxonomy" id="2841507"/>
    <lineage>
        <taxon>Bacteria</taxon>
        <taxon>Bacillati</taxon>
        <taxon>Bacillota</taxon>
        <taxon>Clostridia</taxon>
        <taxon>Peptostreptococcales</taxon>
        <taxon>Natronincolaceae</taxon>
        <taxon>Alkaliphilus</taxon>
    </lineage>
</organism>
<dbReference type="Pfam" id="PF08282">
    <property type="entry name" value="Hydrolase_3"/>
    <property type="match status" value="1"/>
</dbReference>
<proteinExistence type="predicted"/>
<gene>
    <name evidence="1" type="ORF">KQI88_14325</name>
</gene>
<name>A0ABS6G871_9FIRM</name>
<dbReference type="InterPro" id="IPR006549">
    <property type="entry name" value="HAD-SF_hydro_IIIA"/>
</dbReference>
<reference evidence="1 2" key="1">
    <citation type="submission" date="2021-06" db="EMBL/GenBank/DDBJ databases">
        <authorList>
            <person name="Sun Q."/>
            <person name="Li D."/>
        </authorList>
    </citation>
    <scope>NUCLEOTIDE SEQUENCE [LARGE SCALE GENOMIC DNA]</scope>
    <source>
        <strain evidence="1 2">MSJ-5</strain>
    </source>
</reference>
<dbReference type="InterPro" id="IPR010021">
    <property type="entry name" value="PGPP1/Gep4"/>
</dbReference>
<keyword evidence="2" id="KW-1185">Reference proteome</keyword>
<sequence>MVNLLTPDLYVESVLKLNLEKLKQKNIKGLIIDIDNTLVSWEIKYASEKTKEWLLNLEKEGFKVCLVSNNTEDRVVTFNEELKLPAIHRASKPRVGAFKRAMKIMGTKIENTAVIGDQIFTDVLGGNRMRLFTVLVVPIEGKEFWWTTFVRKVERHVLRVVLKDHRGDK</sequence>
<evidence type="ECO:0000313" key="2">
    <source>
        <dbReference type="Proteomes" id="UP000779508"/>
    </source>
</evidence>
<dbReference type="Proteomes" id="UP000779508">
    <property type="component" value="Unassembled WGS sequence"/>
</dbReference>
<dbReference type="CDD" id="cd16416">
    <property type="entry name" value="HAD_BsYqeG-like"/>
    <property type="match status" value="1"/>
</dbReference>